<dbReference type="EC" id="1.14.18.1" evidence="3"/>
<gene>
    <name evidence="14" type="ORF">AJ80_04558</name>
</gene>
<evidence type="ECO:0000256" key="7">
    <source>
        <dbReference type="ARBA" id="ARBA00023033"/>
    </source>
</evidence>
<keyword evidence="4" id="KW-0479">Metal-binding</keyword>
<evidence type="ECO:0000256" key="11">
    <source>
        <dbReference type="SAM" id="SignalP"/>
    </source>
</evidence>
<accession>A0A2B7YAT8</accession>
<evidence type="ECO:0000256" key="3">
    <source>
        <dbReference type="ARBA" id="ARBA00011906"/>
    </source>
</evidence>
<evidence type="ECO:0000259" key="13">
    <source>
        <dbReference type="PROSITE" id="PS00498"/>
    </source>
</evidence>
<comment type="cofactor">
    <cofactor evidence="1">
        <name>Cu(2+)</name>
        <dbReference type="ChEBI" id="CHEBI:29036"/>
    </cofactor>
</comment>
<evidence type="ECO:0000256" key="1">
    <source>
        <dbReference type="ARBA" id="ARBA00001973"/>
    </source>
</evidence>
<dbReference type="PROSITE" id="PS00498">
    <property type="entry name" value="TYROSINASE_2"/>
    <property type="match status" value="1"/>
</dbReference>
<dbReference type="STRING" id="1447883.A0A2B7YAT8"/>
<evidence type="ECO:0000256" key="10">
    <source>
        <dbReference type="ARBA" id="ARBA00048881"/>
    </source>
</evidence>
<keyword evidence="5" id="KW-0560">Oxidoreductase</keyword>
<dbReference type="GO" id="GO:0004503">
    <property type="term" value="F:tyrosinase activity"/>
    <property type="evidence" value="ECO:0007669"/>
    <property type="project" value="UniProtKB-EC"/>
</dbReference>
<dbReference type="PROSITE" id="PS00497">
    <property type="entry name" value="TYROSINASE_1"/>
    <property type="match status" value="1"/>
</dbReference>
<evidence type="ECO:0000313" key="14">
    <source>
        <dbReference type="EMBL" id="PGH18171.1"/>
    </source>
</evidence>
<evidence type="ECO:0000256" key="4">
    <source>
        <dbReference type="ARBA" id="ARBA00022723"/>
    </source>
</evidence>
<evidence type="ECO:0000256" key="2">
    <source>
        <dbReference type="ARBA" id="ARBA00009928"/>
    </source>
</evidence>
<dbReference type="GO" id="GO:0042438">
    <property type="term" value="P:melanin biosynthetic process"/>
    <property type="evidence" value="ECO:0007669"/>
    <property type="project" value="UniProtKB-KW"/>
</dbReference>
<evidence type="ECO:0000256" key="9">
    <source>
        <dbReference type="ARBA" id="ARBA00048233"/>
    </source>
</evidence>
<dbReference type="Pfam" id="PF18132">
    <property type="entry name" value="Tyrosinase_C"/>
    <property type="match status" value="1"/>
</dbReference>
<comment type="similarity">
    <text evidence="2">Belongs to the tyrosinase family.</text>
</comment>
<dbReference type="InterPro" id="IPR008922">
    <property type="entry name" value="Di-copper_centre_dom_sf"/>
</dbReference>
<comment type="caution">
    <text evidence="14">The sequence shown here is derived from an EMBL/GenBank/DDBJ whole genome shotgun (WGS) entry which is preliminary data.</text>
</comment>
<dbReference type="InterPro" id="IPR002227">
    <property type="entry name" value="Tyrosinase_Cu-bd"/>
</dbReference>
<keyword evidence="8" id="KW-0470">Melanin biosynthesis</keyword>
<dbReference type="InterPro" id="IPR050316">
    <property type="entry name" value="Tyrosinase/Hemocyanin"/>
</dbReference>
<feature type="signal peptide" evidence="11">
    <location>
        <begin position="1"/>
        <end position="24"/>
    </location>
</feature>
<keyword evidence="15" id="KW-1185">Reference proteome</keyword>
<evidence type="ECO:0000256" key="8">
    <source>
        <dbReference type="ARBA" id="ARBA00023101"/>
    </source>
</evidence>
<dbReference type="EMBL" id="PDNA01000059">
    <property type="protein sequence ID" value="PGH18171.1"/>
    <property type="molecule type" value="Genomic_DNA"/>
</dbReference>
<evidence type="ECO:0000259" key="12">
    <source>
        <dbReference type="PROSITE" id="PS00497"/>
    </source>
</evidence>
<comment type="catalytic activity">
    <reaction evidence="9">
        <text>2 L-dopa + O2 = 2 L-dopaquinone + 2 H2O</text>
        <dbReference type="Rhea" id="RHEA:34287"/>
        <dbReference type="ChEBI" id="CHEBI:15377"/>
        <dbReference type="ChEBI" id="CHEBI:15379"/>
        <dbReference type="ChEBI" id="CHEBI:57504"/>
        <dbReference type="ChEBI" id="CHEBI:57924"/>
        <dbReference type="EC" id="1.14.18.1"/>
    </reaction>
</comment>
<feature type="chain" id="PRO_5012541370" description="tyrosinase" evidence="11">
    <location>
        <begin position="25"/>
        <end position="638"/>
    </location>
</feature>
<dbReference type="InterPro" id="IPR041640">
    <property type="entry name" value="Tyrosinase_C"/>
</dbReference>
<reference evidence="14 15" key="1">
    <citation type="submission" date="2017-10" db="EMBL/GenBank/DDBJ databases">
        <title>Comparative genomics in systemic dimorphic fungi from Ajellomycetaceae.</title>
        <authorList>
            <person name="Munoz J.F."/>
            <person name="Mcewen J.G."/>
            <person name="Clay O.K."/>
            <person name="Cuomo C.A."/>
        </authorList>
    </citation>
    <scope>NUCLEOTIDE SEQUENCE [LARGE SCALE GENOMIC DNA]</scope>
    <source>
        <strain evidence="14 15">UAMH7299</strain>
    </source>
</reference>
<dbReference type="GO" id="GO:0046872">
    <property type="term" value="F:metal ion binding"/>
    <property type="evidence" value="ECO:0007669"/>
    <property type="project" value="UniProtKB-KW"/>
</dbReference>
<protein>
    <recommendedName>
        <fullName evidence="3">tyrosinase</fullName>
        <ecNumber evidence="3">1.14.18.1</ecNumber>
    </recommendedName>
</protein>
<evidence type="ECO:0000313" key="15">
    <source>
        <dbReference type="Proteomes" id="UP000224634"/>
    </source>
</evidence>
<dbReference type="OrthoDB" id="1658288at2759"/>
<feature type="domain" description="Tyrosinase copper-binding" evidence="13">
    <location>
        <begin position="299"/>
        <end position="310"/>
    </location>
</feature>
<feature type="domain" description="Tyrosinase copper-binding" evidence="12">
    <location>
        <begin position="107"/>
        <end position="124"/>
    </location>
</feature>
<dbReference type="Gene3D" id="1.10.1280.10">
    <property type="entry name" value="Di-copper center containing domain from catechol oxidase"/>
    <property type="match status" value="1"/>
</dbReference>
<keyword evidence="7" id="KW-0503">Monooxygenase</keyword>
<keyword evidence="6" id="KW-0186">Copper</keyword>
<dbReference type="Gene3D" id="2.60.310.20">
    <property type="match status" value="1"/>
</dbReference>
<organism evidence="14 15">
    <name type="scientific">Polytolypa hystricis (strain UAMH7299)</name>
    <dbReference type="NCBI Taxonomy" id="1447883"/>
    <lineage>
        <taxon>Eukaryota</taxon>
        <taxon>Fungi</taxon>
        <taxon>Dikarya</taxon>
        <taxon>Ascomycota</taxon>
        <taxon>Pezizomycotina</taxon>
        <taxon>Eurotiomycetes</taxon>
        <taxon>Eurotiomycetidae</taxon>
        <taxon>Onygenales</taxon>
        <taxon>Onygenales incertae sedis</taxon>
        <taxon>Polytolypa</taxon>
    </lineage>
</organism>
<comment type="catalytic activity">
    <reaction evidence="10">
        <text>L-tyrosine + O2 = L-dopaquinone + H2O</text>
        <dbReference type="Rhea" id="RHEA:18117"/>
        <dbReference type="ChEBI" id="CHEBI:15377"/>
        <dbReference type="ChEBI" id="CHEBI:15379"/>
        <dbReference type="ChEBI" id="CHEBI:57924"/>
        <dbReference type="ChEBI" id="CHEBI:58315"/>
        <dbReference type="EC" id="1.14.18.1"/>
    </reaction>
</comment>
<dbReference type="Proteomes" id="UP000224634">
    <property type="component" value="Unassembled WGS sequence"/>
</dbReference>
<name>A0A2B7YAT8_POLH7</name>
<dbReference type="PRINTS" id="PR00092">
    <property type="entry name" value="TYROSINASE"/>
</dbReference>
<dbReference type="Pfam" id="PF00264">
    <property type="entry name" value="Tyrosinase"/>
    <property type="match status" value="1"/>
</dbReference>
<dbReference type="SUPFAM" id="SSF48056">
    <property type="entry name" value="Di-copper centre-containing domain"/>
    <property type="match status" value="1"/>
</dbReference>
<dbReference type="PANTHER" id="PTHR11474">
    <property type="entry name" value="TYROSINASE FAMILY MEMBER"/>
    <property type="match status" value="1"/>
</dbReference>
<keyword evidence="11" id="KW-0732">Signal</keyword>
<evidence type="ECO:0000256" key="5">
    <source>
        <dbReference type="ARBA" id="ARBA00023002"/>
    </source>
</evidence>
<sequence>MGVSRWRFMALLHVLCSLLIPASAVHVIQGTSGGVNKETGERPVRRSLTEFEFSGPAFDLYILALEQFQKEDHSELTSGFQVSAIHGYPFTSWDGVEGPGYGGYCSHESTLFPLWHRPYLALYENLIWEKAQKIAATYPENRKKGYVDAAKTLRIPYWDWASNAELPKSVVTREINVNTPTGTKTIRNPLYSYTFNPTVAGGFPQDDFTRIATTLRSPDENWQSQNEESQRTLRANAAYLQINTYQLLSNEDNYTIFSTAALEDRGSNYNNIEILHGLIHVSIGGDNGHMTYTPWSSYDPSFWLHHANVDRIVALWQALHPDSYVESLPNRGGNYMTTQGTIENVNTPLWPFHSSDKDFYTAASSRSTRPFGYTYPEIVDWGVSKEQLQRNVRQKVNALYNKPQGPVQRKSRHGHSSHGLFNRAEKKPSLKYDTPPKLEKFDLKNFFDQLKDTVSIVDDLVELGINNLKKHWVVNVKVDRNIRQKPFRIFFFMGDPPSDCKRWPHARNLIGTFATFSSSMYSTRTSKSKSYVYGQIPLSYHFANILSANLIPDIGELNVLPMLQQNLEWRVQELGGDVVDAGELIGTSDTGYGLEITLAERDVEPLADDDTVRDKFPTVGDWKVFGDITKGAKNIKSP</sequence>
<dbReference type="AlphaFoldDB" id="A0A2B7YAT8"/>
<proteinExistence type="inferred from homology"/>
<evidence type="ECO:0000256" key="6">
    <source>
        <dbReference type="ARBA" id="ARBA00023008"/>
    </source>
</evidence>
<dbReference type="PANTHER" id="PTHR11474:SF76">
    <property type="entry name" value="SHKT DOMAIN-CONTAINING PROTEIN"/>
    <property type="match status" value="1"/>
</dbReference>